<dbReference type="EMBL" id="BOLY01000009">
    <property type="protein sequence ID" value="GIZ49454.1"/>
    <property type="molecule type" value="Genomic_DNA"/>
</dbReference>
<comment type="caution">
    <text evidence="1">The sequence shown here is derived from an EMBL/GenBank/DDBJ whole genome shotgun (WGS) entry which is preliminary data.</text>
</comment>
<evidence type="ECO:0000313" key="2">
    <source>
        <dbReference type="Proteomes" id="UP000825890"/>
    </source>
</evidence>
<evidence type="ECO:0000313" key="1">
    <source>
        <dbReference type="EMBL" id="GIZ49454.1"/>
    </source>
</evidence>
<proteinExistence type="predicted"/>
<dbReference type="GeneID" id="68298059"/>
<dbReference type="OrthoDB" id="3650739at2759"/>
<organism evidence="1 2">
    <name type="scientific">Cercospora kikuchii</name>
    <dbReference type="NCBI Taxonomy" id="84275"/>
    <lineage>
        <taxon>Eukaryota</taxon>
        <taxon>Fungi</taxon>
        <taxon>Dikarya</taxon>
        <taxon>Ascomycota</taxon>
        <taxon>Pezizomycotina</taxon>
        <taxon>Dothideomycetes</taxon>
        <taxon>Dothideomycetidae</taxon>
        <taxon>Mycosphaerellales</taxon>
        <taxon>Mycosphaerellaceae</taxon>
        <taxon>Cercospora</taxon>
    </lineage>
</organism>
<gene>
    <name evidence="1" type="ORF">CKM354_001248400</name>
</gene>
<dbReference type="Proteomes" id="UP000825890">
    <property type="component" value="Unassembled WGS sequence"/>
</dbReference>
<keyword evidence="2" id="KW-1185">Reference proteome</keyword>
<reference evidence="1 2" key="1">
    <citation type="submission" date="2021-01" db="EMBL/GenBank/DDBJ databases">
        <title>Cercospora kikuchii MAFF 305040 whole genome shotgun sequence.</title>
        <authorList>
            <person name="Kashiwa T."/>
            <person name="Suzuki T."/>
        </authorList>
    </citation>
    <scope>NUCLEOTIDE SEQUENCE [LARGE SCALE GENOMIC DNA]</scope>
    <source>
        <strain evidence="1 2">MAFF 305040</strain>
    </source>
</reference>
<dbReference type="RefSeq" id="XP_044663941.1">
    <property type="nucleotide sequence ID" value="XM_044808006.1"/>
</dbReference>
<name>A0A9P3FM28_9PEZI</name>
<sequence>MVQYCYEPSWGGYTLAEKNYWKVKIQLPDDDVSKQNNEDLLPADRHFAIESRRQRGLLIYDECREEELRKFCEERGIRLLRSSNNRAGMIASLELADDQGTTFDRFLDLPAELRLRIYQSYKTSLGAKFGPFSVAPPITSVSKMIRQEAASIFFRERMFMCSWARQSFVEPQNPGQSPRLDEVTSLFFEKAPLVFLEQVRRLQVWTLLPAPPGSRSAGNGYTDWLIDLRAKSREKRVIFEDMGTFWRPGQTRSQLDEIVQAVQEQVQDVVDDIAARDRMTLCREDANTILAAFTTFPRDTTEA</sequence>
<accession>A0A9P3FM28</accession>
<protein>
    <submittedName>
        <fullName evidence="1">Uncharacterized protein</fullName>
    </submittedName>
</protein>
<dbReference type="AlphaFoldDB" id="A0A9P3FM28"/>